<gene>
    <name evidence="1" type="ORF">SAMN05421788_112200</name>
</gene>
<evidence type="ECO:0000313" key="1">
    <source>
        <dbReference type="EMBL" id="SIT33493.1"/>
    </source>
</evidence>
<dbReference type="Proteomes" id="UP000186917">
    <property type="component" value="Unassembled WGS sequence"/>
</dbReference>
<dbReference type="AlphaFoldDB" id="A0A1N7REC8"/>
<protein>
    <submittedName>
        <fullName evidence="1">Uncharacterized protein</fullName>
    </submittedName>
</protein>
<dbReference type="EMBL" id="FTOR01000012">
    <property type="protein sequence ID" value="SIT33493.1"/>
    <property type="molecule type" value="Genomic_DNA"/>
</dbReference>
<keyword evidence="2" id="KW-1185">Reference proteome</keyword>
<dbReference type="STRING" id="477680.SAMN05421788_112200"/>
<evidence type="ECO:0000313" key="2">
    <source>
        <dbReference type="Proteomes" id="UP000186917"/>
    </source>
</evidence>
<sequence length="74" mass="8294">MRNKIAGKATPYLQLARKTNKTTTTTMTRVKNSANQKDLQHSSLFTNTSKVLSDRTIFNLYAPLLPLPAVTSRQ</sequence>
<reference evidence="2" key="1">
    <citation type="submission" date="2017-01" db="EMBL/GenBank/DDBJ databases">
        <authorList>
            <person name="Varghese N."/>
            <person name="Submissions S."/>
        </authorList>
    </citation>
    <scope>NUCLEOTIDE SEQUENCE [LARGE SCALE GENOMIC DNA]</scope>
    <source>
        <strain evidence="2">DSM 21054</strain>
    </source>
</reference>
<organism evidence="1 2">
    <name type="scientific">Filimonas lacunae</name>
    <dbReference type="NCBI Taxonomy" id="477680"/>
    <lineage>
        <taxon>Bacteria</taxon>
        <taxon>Pseudomonadati</taxon>
        <taxon>Bacteroidota</taxon>
        <taxon>Chitinophagia</taxon>
        <taxon>Chitinophagales</taxon>
        <taxon>Chitinophagaceae</taxon>
        <taxon>Filimonas</taxon>
    </lineage>
</organism>
<proteinExistence type="predicted"/>
<name>A0A1N7REC8_9BACT</name>
<accession>A0A1N7REC8</accession>